<dbReference type="InterPro" id="IPR050270">
    <property type="entry name" value="DegV_domain_contain"/>
</dbReference>
<dbReference type="PROSITE" id="PS51482">
    <property type="entry name" value="DEGV"/>
    <property type="match status" value="1"/>
</dbReference>
<evidence type="ECO:0000313" key="4">
    <source>
        <dbReference type="Proteomes" id="UP000440004"/>
    </source>
</evidence>
<gene>
    <name evidence="3" type="ORF">GC105_12295</name>
</gene>
<evidence type="ECO:0000256" key="1">
    <source>
        <dbReference type="ARBA" id="ARBA00003238"/>
    </source>
</evidence>
<comment type="caution">
    <text evidence="3">The sequence shown here is derived from an EMBL/GenBank/DDBJ whole genome shotgun (WGS) entry which is preliminary data.</text>
</comment>
<dbReference type="Pfam" id="PF02645">
    <property type="entry name" value="DegV"/>
    <property type="match status" value="1"/>
</dbReference>
<comment type="function">
    <text evidence="1">May bind long-chain fatty acids, such as palmitate, and may play a role in lipid transport or fatty acid metabolism.</text>
</comment>
<evidence type="ECO:0000256" key="2">
    <source>
        <dbReference type="ARBA" id="ARBA00023121"/>
    </source>
</evidence>
<reference evidence="3 4" key="1">
    <citation type="submission" date="2019-10" db="EMBL/GenBank/DDBJ databases">
        <title>Alkalibaculum tamaniensis sp.nov., a new alkaliphilic acetogen, isolated on methoxylated aromatics from a mud volcano.</title>
        <authorList>
            <person name="Khomyakova M.A."/>
            <person name="Merkel A.Y."/>
            <person name="Bonch-Osmolovskaya E.A."/>
            <person name="Slobodkin A.I."/>
        </authorList>
    </citation>
    <scope>NUCLEOTIDE SEQUENCE [LARGE SCALE GENOMIC DNA]</scope>
    <source>
        <strain evidence="3 4">M08DMB</strain>
    </source>
</reference>
<dbReference type="GO" id="GO:0008289">
    <property type="term" value="F:lipid binding"/>
    <property type="evidence" value="ECO:0007669"/>
    <property type="project" value="UniProtKB-KW"/>
</dbReference>
<keyword evidence="2" id="KW-0446">Lipid-binding</keyword>
<accession>A0A6A7KAM2</accession>
<dbReference type="EMBL" id="WHNX01000021">
    <property type="protein sequence ID" value="MPW26568.1"/>
    <property type="molecule type" value="Genomic_DNA"/>
</dbReference>
<sequence length="286" mass="32342">MSDIKIITDSASDLPIEIIRQYDIDVLPLSVIEGDTEYKDGATITPEEVFEKMRKGISLKTSQVTTNDYYQKFEEYILKGKDCIYIGFSSNLSGCYQSSILARDQLSEKYGADKLNLHIYDTKCASLGFGLVVLEAAKKAKQGKTTQEVLEIIDYYSNNIEHIFTVFDLDYLHKGGRLKKSTAVLGNLLNIFPILHVVDGNLQLLETVRGRKKHMKRVMELVDERGKDLDNQTVGIVHGDNIELAEELKSVFQERYNTKDFIIRPVGAVIGAHTGPEMFSLFFLKK</sequence>
<evidence type="ECO:0000313" key="3">
    <source>
        <dbReference type="EMBL" id="MPW26568.1"/>
    </source>
</evidence>
<dbReference type="RefSeq" id="WP_152805204.1">
    <property type="nucleotide sequence ID" value="NZ_WHNX01000021.1"/>
</dbReference>
<dbReference type="PANTHER" id="PTHR33434:SF3">
    <property type="entry name" value="DEGV DOMAIN-CONTAINING PROTEIN YITS"/>
    <property type="match status" value="1"/>
</dbReference>
<organism evidence="3 4">
    <name type="scientific">Alkalibaculum sporogenes</name>
    <dbReference type="NCBI Taxonomy" id="2655001"/>
    <lineage>
        <taxon>Bacteria</taxon>
        <taxon>Bacillati</taxon>
        <taxon>Bacillota</taxon>
        <taxon>Clostridia</taxon>
        <taxon>Eubacteriales</taxon>
        <taxon>Eubacteriaceae</taxon>
        <taxon>Alkalibaculum</taxon>
    </lineage>
</organism>
<dbReference type="SUPFAM" id="SSF82549">
    <property type="entry name" value="DAK1/DegV-like"/>
    <property type="match status" value="1"/>
</dbReference>
<dbReference type="InterPro" id="IPR003797">
    <property type="entry name" value="DegV"/>
</dbReference>
<dbReference type="PANTHER" id="PTHR33434">
    <property type="entry name" value="DEGV DOMAIN-CONTAINING PROTEIN DR_1986-RELATED"/>
    <property type="match status" value="1"/>
</dbReference>
<keyword evidence="4" id="KW-1185">Reference proteome</keyword>
<dbReference type="InterPro" id="IPR043168">
    <property type="entry name" value="DegV_C"/>
</dbReference>
<dbReference type="Gene3D" id="3.40.50.10170">
    <property type="match status" value="1"/>
</dbReference>
<name>A0A6A7KAM2_9FIRM</name>
<proteinExistence type="predicted"/>
<dbReference type="Proteomes" id="UP000440004">
    <property type="component" value="Unassembled WGS sequence"/>
</dbReference>
<dbReference type="NCBIfam" id="TIGR00762">
    <property type="entry name" value="DegV"/>
    <property type="match status" value="1"/>
</dbReference>
<dbReference type="AlphaFoldDB" id="A0A6A7KAM2"/>
<dbReference type="Gene3D" id="3.30.1180.10">
    <property type="match status" value="1"/>
</dbReference>
<protein>
    <submittedName>
        <fullName evidence="3">DegV family EDD domain-containing protein</fullName>
    </submittedName>
</protein>